<dbReference type="InterPro" id="IPR039467">
    <property type="entry name" value="TFIIIB_B''_Myb"/>
</dbReference>
<feature type="compositionally biased region" description="Low complexity" evidence="1">
    <location>
        <begin position="39"/>
        <end position="54"/>
    </location>
</feature>
<feature type="compositionally biased region" description="Polar residues" evidence="1">
    <location>
        <begin position="131"/>
        <end position="150"/>
    </location>
</feature>
<proteinExistence type="predicted"/>
<dbReference type="InterPro" id="IPR017884">
    <property type="entry name" value="SANT_dom"/>
</dbReference>
<evidence type="ECO:0000313" key="4">
    <source>
        <dbReference type="Proteomes" id="UP001140949"/>
    </source>
</evidence>
<comment type="caution">
    <text evidence="3">The sequence shown here is derived from an EMBL/GenBank/DDBJ whole genome shotgun (WGS) entry which is preliminary data.</text>
</comment>
<accession>A0AAX6EN56</accession>
<feature type="region of interest" description="Disordered" evidence="1">
    <location>
        <begin position="1"/>
        <end position="63"/>
    </location>
</feature>
<evidence type="ECO:0000259" key="2">
    <source>
        <dbReference type="PROSITE" id="PS51293"/>
    </source>
</evidence>
<dbReference type="InterPro" id="IPR009057">
    <property type="entry name" value="Homeodomain-like_sf"/>
</dbReference>
<dbReference type="GO" id="GO:0001156">
    <property type="term" value="F:TFIIIC-class transcription factor complex binding"/>
    <property type="evidence" value="ECO:0007669"/>
    <property type="project" value="TreeGrafter"/>
</dbReference>
<dbReference type="InterPro" id="IPR001005">
    <property type="entry name" value="SANT/Myb"/>
</dbReference>
<dbReference type="GO" id="GO:0070898">
    <property type="term" value="P:RNA polymerase III preinitiation complex assembly"/>
    <property type="evidence" value="ECO:0007669"/>
    <property type="project" value="TreeGrafter"/>
</dbReference>
<name>A0AAX6EN56_IRIPA</name>
<evidence type="ECO:0000313" key="3">
    <source>
        <dbReference type="EMBL" id="KAJ6805378.1"/>
    </source>
</evidence>
<dbReference type="GO" id="GO:0000126">
    <property type="term" value="C:transcription factor TFIIIB complex"/>
    <property type="evidence" value="ECO:0007669"/>
    <property type="project" value="TreeGrafter"/>
</dbReference>
<keyword evidence="4" id="KW-1185">Reference proteome</keyword>
<feature type="region of interest" description="Disordered" evidence="1">
    <location>
        <begin position="90"/>
        <end position="188"/>
    </location>
</feature>
<feature type="compositionally biased region" description="Basic and acidic residues" evidence="1">
    <location>
        <begin position="610"/>
        <end position="631"/>
    </location>
</feature>
<reference evidence="3" key="2">
    <citation type="submission" date="2023-04" db="EMBL/GenBank/DDBJ databases">
        <authorList>
            <person name="Bruccoleri R.E."/>
            <person name="Oakeley E.J."/>
            <person name="Faust A.-M."/>
            <person name="Dessus-Babus S."/>
            <person name="Altorfer M."/>
            <person name="Burckhardt D."/>
            <person name="Oertli M."/>
            <person name="Naumann U."/>
            <person name="Petersen F."/>
            <person name="Wong J."/>
        </authorList>
    </citation>
    <scope>NUCLEOTIDE SEQUENCE</scope>
    <source>
        <strain evidence="3">GSM-AAB239-AS_SAM_17_03QT</strain>
        <tissue evidence="3">Leaf</tissue>
    </source>
</reference>
<feature type="compositionally biased region" description="Polar residues" evidence="1">
    <location>
        <begin position="11"/>
        <end position="20"/>
    </location>
</feature>
<feature type="region of interest" description="Disordered" evidence="1">
    <location>
        <begin position="441"/>
        <end position="480"/>
    </location>
</feature>
<feature type="compositionally biased region" description="Polar residues" evidence="1">
    <location>
        <begin position="266"/>
        <end position="283"/>
    </location>
</feature>
<dbReference type="Proteomes" id="UP001140949">
    <property type="component" value="Unassembled WGS sequence"/>
</dbReference>
<dbReference type="PANTHER" id="PTHR22929">
    <property type="entry name" value="RNA POLYMERASE III TRANSCRIPTION INITIATION FACTOR B"/>
    <property type="match status" value="1"/>
</dbReference>
<feature type="domain" description="SANT" evidence="2">
    <location>
        <begin position="501"/>
        <end position="552"/>
    </location>
</feature>
<dbReference type="EMBL" id="JANAVB010035419">
    <property type="protein sequence ID" value="KAJ6805378.1"/>
    <property type="molecule type" value="Genomic_DNA"/>
</dbReference>
<dbReference type="SMART" id="SM00717">
    <property type="entry name" value="SANT"/>
    <property type="match status" value="1"/>
</dbReference>
<evidence type="ECO:0000256" key="1">
    <source>
        <dbReference type="SAM" id="MobiDB-lite"/>
    </source>
</evidence>
<feature type="compositionally biased region" description="Basic residues" evidence="1">
    <location>
        <begin position="99"/>
        <end position="111"/>
    </location>
</feature>
<dbReference type="Gene3D" id="1.10.10.60">
    <property type="entry name" value="Homeodomain-like"/>
    <property type="match status" value="1"/>
</dbReference>
<dbReference type="Pfam" id="PF15963">
    <property type="entry name" value="Myb_DNA-bind_7"/>
    <property type="match status" value="1"/>
</dbReference>
<feature type="compositionally biased region" description="Basic residues" evidence="1">
    <location>
        <begin position="398"/>
        <end position="411"/>
    </location>
</feature>
<dbReference type="PANTHER" id="PTHR22929:SF0">
    <property type="entry name" value="TRANSCRIPTION FACTOR TFIIIB COMPONENT B'' HOMOLOG"/>
    <property type="match status" value="1"/>
</dbReference>
<feature type="compositionally biased region" description="Polar residues" evidence="1">
    <location>
        <begin position="218"/>
        <end position="242"/>
    </location>
</feature>
<feature type="region of interest" description="Disordered" evidence="1">
    <location>
        <begin position="580"/>
        <end position="649"/>
    </location>
</feature>
<dbReference type="AlphaFoldDB" id="A0AAX6EN56"/>
<feature type="compositionally biased region" description="Basic and acidic residues" evidence="1">
    <location>
        <begin position="368"/>
        <end position="378"/>
    </location>
</feature>
<protein>
    <recommendedName>
        <fullName evidence="2">SANT domain-containing protein</fullName>
    </recommendedName>
</protein>
<sequence length="741" mass="82479">MTLDSEPTDDFPSSSDTAATERNPGKFRPKPRGGNALTAPVASSSSPPAAPESTNAEEEVLAVDRGSSLEDAFIVCGMDLLGEDVQPASTTTTVGRFQPKAKLKPKAKKAVARPAAAVTGVTESIGVPMPDSSNSAPDVGSFESNVTQDPLHTMGEPFLHTKLPQDGAHISEGHTSLQGDPEMPTTETTTTLDGMEVFQDTVFQPTSTSGQSVVGFQSELSGKATDTQPDTSVSNHGATDASSEWDFPMDNEPLEDHGLCFAGDTSKWSTDAMPTNLGQQAPGNDNIEEQTTHITDKNATEAVENHESSRLSMKLRKRKNASTPEKHDGGASEDWDVGSPDISQMDGDHNDDECRDEDMTKQKRTSRKSKEQKADNQKKVRRRKKAAEDTDSTQQAPPKKKFPHGTRRRRQVDKALLEMPEEEIDPRQLKIKDLIMLAEAKERISSKQAPTLATDQGKEDSFQYNFDDEEQDPESDNDYEAHRRSLQNTTKLNYHTYMNRPKSGRWSKLETEEFYEAIRQFGTNFEMIQQLFPNRTRHQVKLKYKNEEKKNPLLLGDAILKRSSDDNSCYKRLIEQLQTQAEENSQQEENGDPTTFSQDAADGNEEWGAEPEKKTRDGFEGEKGNTSKHDDDDWDQDDPNASNFNGYEDSNWDFDASPEKYSAQEANGSRNAASGNERLLQIMTIGMMILLQIMTIGTRTTKMLQITTDIKKMMMIGMGFEWASNFLRDVFDFILGKIYSS</sequence>
<dbReference type="PROSITE" id="PS51293">
    <property type="entry name" value="SANT"/>
    <property type="match status" value="1"/>
</dbReference>
<feature type="region of interest" description="Disordered" evidence="1">
    <location>
        <begin position="218"/>
        <end position="423"/>
    </location>
</feature>
<dbReference type="SUPFAM" id="SSF46689">
    <property type="entry name" value="Homeodomain-like"/>
    <property type="match status" value="1"/>
</dbReference>
<gene>
    <name evidence="3" type="ORF">M6B38_181085</name>
</gene>
<feature type="compositionally biased region" description="Basic and acidic residues" evidence="1">
    <location>
        <begin position="290"/>
        <end position="309"/>
    </location>
</feature>
<feature type="compositionally biased region" description="Acidic residues" evidence="1">
    <location>
        <begin position="466"/>
        <end position="478"/>
    </location>
</feature>
<dbReference type="CDD" id="cd00167">
    <property type="entry name" value="SANT"/>
    <property type="match status" value="1"/>
</dbReference>
<reference evidence="3" key="1">
    <citation type="journal article" date="2023" name="GigaByte">
        <title>Genome assembly of the bearded iris, Iris pallida Lam.</title>
        <authorList>
            <person name="Bruccoleri R.E."/>
            <person name="Oakeley E.J."/>
            <person name="Faust A.M.E."/>
            <person name="Altorfer M."/>
            <person name="Dessus-Babus S."/>
            <person name="Burckhardt D."/>
            <person name="Oertli M."/>
            <person name="Naumann U."/>
            <person name="Petersen F."/>
            <person name="Wong J."/>
        </authorList>
    </citation>
    <scope>NUCLEOTIDE SEQUENCE</scope>
    <source>
        <strain evidence="3">GSM-AAB239-AS_SAM_17_03QT</strain>
    </source>
</reference>
<organism evidence="3 4">
    <name type="scientific">Iris pallida</name>
    <name type="common">Sweet iris</name>
    <dbReference type="NCBI Taxonomy" id="29817"/>
    <lineage>
        <taxon>Eukaryota</taxon>
        <taxon>Viridiplantae</taxon>
        <taxon>Streptophyta</taxon>
        <taxon>Embryophyta</taxon>
        <taxon>Tracheophyta</taxon>
        <taxon>Spermatophyta</taxon>
        <taxon>Magnoliopsida</taxon>
        <taxon>Liliopsida</taxon>
        <taxon>Asparagales</taxon>
        <taxon>Iridaceae</taxon>
        <taxon>Iridoideae</taxon>
        <taxon>Irideae</taxon>
        <taxon>Iris</taxon>
    </lineage>
</organism>